<dbReference type="CDD" id="cd07509">
    <property type="entry name" value="HAD_PPase"/>
    <property type="match status" value="1"/>
</dbReference>
<dbReference type="InterPro" id="IPR006355">
    <property type="entry name" value="LHPP/HDHD2"/>
</dbReference>
<evidence type="ECO:0000256" key="1">
    <source>
        <dbReference type="ARBA" id="ARBA00001946"/>
    </source>
</evidence>
<organism evidence="6 7">
    <name type="scientific">Laodelphax striatellus</name>
    <name type="common">Small brown planthopper</name>
    <name type="synonym">Delphax striatella</name>
    <dbReference type="NCBI Taxonomy" id="195883"/>
    <lineage>
        <taxon>Eukaryota</taxon>
        <taxon>Metazoa</taxon>
        <taxon>Ecdysozoa</taxon>
        <taxon>Arthropoda</taxon>
        <taxon>Hexapoda</taxon>
        <taxon>Insecta</taxon>
        <taxon>Pterygota</taxon>
        <taxon>Neoptera</taxon>
        <taxon>Paraneoptera</taxon>
        <taxon>Hemiptera</taxon>
        <taxon>Auchenorrhyncha</taxon>
        <taxon>Fulgoroidea</taxon>
        <taxon>Delphacidae</taxon>
        <taxon>Criomorphinae</taxon>
        <taxon>Laodelphax</taxon>
    </lineage>
</organism>
<dbReference type="STRING" id="195883.A0A482WM36"/>
<comment type="similarity">
    <text evidence="2">Belongs to the HAD-like hydrolase superfamily.</text>
</comment>
<dbReference type="InterPro" id="IPR036412">
    <property type="entry name" value="HAD-like_sf"/>
</dbReference>
<evidence type="ECO:0000256" key="5">
    <source>
        <dbReference type="ARBA" id="ARBA00039666"/>
    </source>
</evidence>
<dbReference type="EMBL" id="QKKF02031235">
    <property type="protein sequence ID" value="RZF34538.1"/>
    <property type="molecule type" value="Genomic_DNA"/>
</dbReference>
<dbReference type="Gene3D" id="3.40.50.1000">
    <property type="entry name" value="HAD superfamily/HAD-like"/>
    <property type="match status" value="2"/>
</dbReference>
<dbReference type="NCBIfam" id="TIGR01458">
    <property type="entry name" value="HAD-SF-IIA-hyp3"/>
    <property type="match status" value="1"/>
</dbReference>
<dbReference type="OrthoDB" id="426235at2759"/>
<dbReference type="Pfam" id="PF13344">
    <property type="entry name" value="Hydrolase_6"/>
    <property type="match status" value="1"/>
</dbReference>
<proteinExistence type="inferred from homology"/>
<dbReference type="PANTHER" id="PTHR19288">
    <property type="entry name" value="4-NITROPHENYLPHOSPHATASE-RELATED"/>
    <property type="match status" value="1"/>
</dbReference>
<evidence type="ECO:0000313" key="7">
    <source>
        <dbReference type="Proteomes" id="UP000291343"/>
    </source>
</evidence>
<dbReference type="InParanoid" id="A0A482WM36"/>
<dbReference type="FunFam" id="3.40.50.1000:FF:000060">
    <property type="entry name" value="Haloacid dehalogenase-like hydrolase domain-containing protein 2"/>
    <property type="match status" value="1"/>
</dbReference>
<dbReference type="FunCoup" id="A0A482WM36">
    <property type="interactions" value="496"/>
</dbReference>
<keyword evidence="7" id="KW-1185">Reference proteome</keyword>
<comment type="cofactor">
    <cofactor evidence="1">
        <name>Mg(2+)</name>
        <dbReference type="ChEBI" id="CHEBI:18420"/>
    </cofactor>
</comment>
<evidence type="ECO:0000313" key="6">
    <source>
        <dbReference type="EMBL" id="RZF34538.1"/>
    </source>
</evidence>
<dbReference type="SMR" id="A0A482WM36"/>
<evidence type="ECO:0000256" key="2">
    <source>
        <dbReference type="ARBA" id="ARBA00007958"/>
    </source>
</evidence>
<comment type="caution">
    <text evidence="6">The sequence shown here is derived from an EMBL/GenBank/DDBJ whole genome shotgun (WGS) entry which is preliminary data.</text>
</comment>
<evidence type="ECO:0000256" key="3">
    <source>
        <dbReference type="ARBA" id="ARBA00022723"/>
    </source>
</evidence>
<dbReference type="SUPFAM" id="SSF56784">
    <property type="entry name" value="HAD-like"/>
    <property type="match status" value="1"/>
</dbReference>
<dbReference type="PANTHER" id="PTHR19288:SF46">
    <property type="entry name" value="HALOACID DEHALOGENASE-LIKE HYDROLASE DOMAIN-CONTAINING PROTEIN 2"/>
    <property type="match status" value="1"/>
</dbReference>
<keyword evidence="4" id="KW-0460">Magnesium</keyword>
<dbReference type="AlphaFoldDB" id="A0A482WM36"/>
<name>A0A482WM36_LAOST</name>
<dbReference type="NCBIfam" id="TIGR01460">
    <property type="entry name" value="HAD-SF-IIA"/>
    <property type="match status" value="1"/>
</dbReference>
<reference evidence="6 7" key="1">
    <citation type="journal article" date="2017" name="Gigascience">
        <title>Genome sequence of the small brown planthopper, Laodelphax striatellus.</title>
        <authorList>
            <person name="Zhu J."/>
            <person name="Jiang F."/>
            <person name="Wang X."/>
            <person name="Yang P."/>
            <person name="Bao Y."/>
            <person name="Zhao W."/>
            <person name="Wang W."/>
            <person name="Lu H."/>
            <person name="Wang Q."/>
            <person name="Cui N."/>
            <person name="Li J."/>
            <person name="Chen X."/>
            <person name="Luo L."/>
            <person name="Yu J."/>
            <person name="Kang L."/>
            <person name="Cui F."/>
        </authorList>
    </citation>
    <scope>NUCLEOTIDE SEQUENCE [LARGE SCALE GENOMIC DNA]</scope>
    <source>
        <strain evidence="6">Lst14</strain>
    </source>
</reference>
<dbReference type="GO" id="GO:0046872">
    <property type="term" value="F:metal ion binding"/>
    <property type="evidence" value="ECO:0007669"/>
    <property type="project" value="UniProtKB-KW"/>
</dbReference>
<dbReference type="InterPro" id="IPR006357">
    <property type="entry name" value="HAD-SF_hydro_IIA"/>
</dbReference>
<protein>
    <recommendedName>
        <fullName evidence="5">Haloacid dehalogenase-like hydrolase domain-containing protein 2</fullName>
    </recommendedName>
</protein>
<gene>
    <name evidence="6" type="ORF">LSTR_LSTR013252</name>
</gene>
<evidence type="ECO:0000256" key="4">
    <source>
        <dbReference type="ARBA" id="ARBA00022842"/>
    </source>
</evidence>
<keyword evidence="3" id="KW-0479">Metal-binding</keyword>
<dbReference type="GO" id="GO:0016791">
    <property type="term" value="F:phosphatase activity"/>
    <property type="evidence" value="ECO:0007669"/>
    <property type="project" value="InterPro"/>
</dbReference>
<sequence>MALKGLRSVLIDLSGTLHIDNEITPGAVDALKRLRETNVIIKFVTNTTKESKRFLYERLCKLGFDLKHDEILTSLLAARQVLQSESLRPMLLVDSAALEDFEGLTNFEGEPDSVVVGLAPEHFNYDKLNQAFRLLLEGAKLIAIHEGRYYKRADGLALGPGPFVKALEYAAGGPATVVGKPSAEFFHIGLSGVHPASAVMIGDDVNDDINGAQNIGMHGYLVQTGKYRPGDEDKISPKPFKTVPNFAAAVEDIIKQMNS</sequence>
<dbReference type="Pfam" id="PF13242">
    <property type="entry name" value="Hydrolase_like"/>
    <property type="match status" value="1"/>
</dbReference>
<dbReference type="GO" id="GO:0005737">
    <property type="term" value="C:cytoplasm"/>
    <property type="evidence" value="ECO:0007669"/>
    <property type="project" value="TreeGrafter"/>
</dbReference>
<dbReference type="InterPro" id="IPR023214">
    <property type="entry name" value="HAD_sf"/>
</dbReference>
<dbReference type="Proteomes" id="UP000291343">
    <property type="component" value="Unassembled WGS sequence"/>
</dbReference>
<accession>A0A482WM36</accession>